<sequence>MSPNVCHRQQLSMTTSLTHSSSSSPPTTRSSSPPPSSLRSSSITSPPVGANQGSPTNCAPRCCDTGRPLFTDPLTGQTICSCQYDILNYQRLAASGATGLPTLSMYGSPYPEGMAAYFPALSADQSPFYTSAVIWPTPVATVIKSLTPI</sequence>
<proteinExistence type="predicted"/>
<feature type="region of interest" description="Disordered" evidence="1">
    <location>
        <begin position="1"/>
        <end position="57"/>
    </location>
</feature>
<feature type="compositionally biased region" description="Polar residues" evidence="1">
    <location>
        <begin position="1"/>
        <end position="11"/>
    </location>
</feature>
<dbReference type="AlphaFoldDB" id="A0AAN9TPT6"/>
<dbReference type="Proteomes" id="UP001367676">
    <property type="component" value="Unassembled WGS sequence"/>
</dbReference>
<keyword evidence="3" id="KW-1185">Reference proteome</keyword>
<evidence type="ECO:0000256" key="1">
    <source>
        <dbReference type="SAM" id="MobiDB-lite"/>
    </source>
</evidence>
<comment type="caution">
    <text evidence="2">The sequence shown here is derived from an EMBL/GenBank/DDBJ whole genome shotgun (WGS) entry which is preliminary data.</text>
</comment>
<gene>
    <name evidence="2" type="ORF">V9T40_010408</name>
</gene>
<dbReference type="EMBL" id="JBBCAQ010000035">
    <property type="protein sequence ID" value="KAK7578203.1"/>
    <property type="molecule type" value="Genomic_DNA"/>
</dbReference>
<reference evidence="2 3" key="1">
    <citation type="submission" date="2024-03" db="EMBL/GenBank/DDBJ databases">
        <title>Adaptation during the transition from Ophiocordyceps entomopathogen to insect associate is accompanied by gene loss and intensified selection.</title>
        <authorList>
            <person name="Ward C.M."/>
            <person name="Onetto C.A."/>
            <person name="Borneman A.R."/>
        </authorList>
    </citation>
    <scope>NUCLEOTIDE SEQUENCE [LARGE SCALE GENOMIC DNA]</scope>
    <source>
        <strain evidence="2">AWRI1</strain>
        <tissue evidence="2">Single Adult Female</tissue>
    </source>
</reference>
<evidence type="ECO:0000313" key="3">
    <source>
        <dbReference type="Proteomes" id="UP001367676"/>
    </source>
</evidence>
<name>A0AAN9TPT6_9HEMI</name>
<protein>
    <submittedName>
        <fullName evidence="2">Uncharacterized protein</fullName>
    </submittedName>
</protein>
<accession>A0AAN9TPT6</accession>
<organism evidence="2 3">
    <name type="scientific">Parthenolecanium corni</name>
    <dbReference type="NCBI Taxonomy" id="536013"/>
    <lineage>
        <taxon>Eukaryota</taxon>
        <taxon>Metazoa</taxon>
        <taxon>Ecdysozoa</taxon>
        <taxon>Arthropoda</taxon>
        <taxon>Hexapoda</taxon>
        <taxon>Insecta</taxon>
        <taxon>Pterygota</taxon>
        <taxon>Neoptera</taxon>
        <taxon>Paraneoptera</taxon>
        <taxon>Hemiptera</taxon>
        <taxon>Sternorrhyncha</taxon>
        <taxon>Coccoidea</taxon>
        <taxon>Coccidae</taxon>
        <taxon>Parthenolecanium</taxon>
    </lineage>
</organism>
<feature type="compositionally biased region" description="Low complexity" evidence="1">
    <location>
        <begin position="12"/>
        <end position="47"/>
    </location>
</feature>
<evidence type="ECO:0000313" key="2">
    <source>
        <dbReference type="EMBL" id="KAK7578203.1"/>
    </source>
</evidence>